<reference evidence="1" key="1">
    <citation type="submission" date="2020-05" db="EMBL/GenBank/DDBJ databases">
        <authorList>
            <person name="Chiriac C."/>
            <person name="Salcher M."/>
            <person name="Ghai R."/>
            <person name="Kavagutti S V."/>
        </authorList>
    </citation>
    <scope>NUCLEOTIDE SEQUENCE</scope>
</reference>
<dbReference type="EMBL" id="CAFBON010000141">
    <property type="protein sequence ID" value="CAB4994716.1"/>
    <property type="molecule type" value="Genomic_DNA"/>
</dbReference>
<protein>
    <submittedName>
        <fullName evidence="1">Unannotated protein</fullName>
    </submittedName>
</protein>
<organism evidence="1">
    <name type="scientific">freshwater metagenome</name>
    <dbReference type="NCBI Taxonomy" id="449393"/>
    <lineage>
        <taxon>unclassified sequences</taxon>
        <taxon>metagenomes</taxon>
        <taxon>ecological metagenomes</taxon>
    </lineage>
</organism>
<evidence type="ECO:0000313" key="1">
    <source>
        <dbReference type="EMBL" id="CAB4994716.1"/>
    </source>
</evidence>
<dbReference type="AlphaFoldDB" id="A0A6J7NNM1"/>
<sequence>MTGLQRRGRSRMPSPDRDRGAVLLLAIGFVLLVSAISAALAALVMSSSATGNTLEKVRNRQYAADAAIQDAIIRVRTLERGSPPTCGYTSTLNDVAIRVDCANALGVVGDTDNAVLAQRNVIFEACRDTGSACTEDQIIIRAQINFEQQYGNTVTKTFVQSWSVNR</sequence>
<accession>A0A6J7NNM1</accession>
<gene>
    <name evidence="1" type="ORF">UFOPK3954_01388</name>
</gene>
<proteinExistence type="predicted"/>
<name>A0A6J7NNM1_9ZZZZ</name>